<evidence type="ECO:0000313" key="1">
    <source>
        <dbReference type="EMBL" id="AAB86311.1"/>
    </source>
</evidence>
<sequence length="42" mass="4806">MGHGDELLRWGNELFDYHWSLSTGLDSEMLDVNVDEVVPAEE</sequence>
<proteinExistence type="predicted"/>
<dbReference type="Proteomes" id="UP000005223">
    <property type="component" value="Chromosome"/>
</dbReference>
<protein>
    <submittedName>
        <fullName evidence="1">Uncharacterized protein</fullName>
    </submittedName>
</protein>
<dbReference type="EnsemblBacteria" id="AAB86311">
    <property type="protein sequence ID" value="AAB86311"/>
    <property type="gene ID" value="MTH_1845"/>
</dbReference>
<evidence type="ECO:0000313" key="2">
    <source>
        <dbReference type="Proteomes" id="UP000005223"/>
    </source>
</evidence>
<keyword evidence="2" id="KW-1185">Reference proteome</keyword>
<reference evidence="1 2" key="1">
    <citation type="journal article" date="1997" name="J. Bacteriol.">
        <title>Complete genome sequence of Methanobacterium thermoautotrophicum deltaH: functional analysis and comparative genomics.</title>
        <authorList>
            <person name="Smith D.R."/>
            <person name="Doucette-Stamm L.A."/>
            <person name="Deloughery C."/>
            <person name="Lee H.-M."/>
            <person name="Dubois J."/>
            <person name="Aldredge T."/>
            <person name="Bashirzadeh R."/>
            <person name="Blakely D."/>
            <person name="Cook R."/>
            <person name="Gilbert K."/>
            <person name="Harrison D."/>
            <person name="Hoang L."/>
            <person name="Keagle P."/>
            <person name="Lumm W."/>
            <person name="Pothier B."/>
            <person name="Qiu D."/>
            <person name="Spadafora R."/>
            <person name="Vicare R."/>
            <person name="Wang Y."/>
            <person name="Wierzbowski J."/>
            <person name="Gibson R."/>
            <person name="Jiwani N."/>
            <person name="Caruso A."/>
            <person name="Bush D."/>
            <person name="Safer H."/>
            <person name="Patwell D."/>
            <person name="Prabhakar S."/>
            <person name="McDougall S."/>
            <person name="Shimer G."/>
            <person name="Goyal A."/>
            <person name="Pietrovski S."/>
            <person name="Church G.M."/>
            <person name="Daniels C.J."/>
            <person name="Mao J.-i."/>
            <person name="Rice P."/>
            <person name="Nolling J."/>
            <person name="Reeve J.N."/>
        </authorList>
    </citation>
    <scope>NUCLEOTIDE SEQUENCE [LARGE SCALE GENOMIC DNA]</scope>
    <source>
        <strain evidence="2">ATCC 29096 / DSM 1053 / JCM 10044 / NBRC 100330 / Delta H</strain>
    </source>
</reference>
<dbReference type="RefSeq" id="WP_010877447.1">
    <property type="nucleotide sequence ID" value="NC_000916.1"/>
</dbReference>
<dbReference type="AlphaFoldDB" id="O27873"/>
<gene>
    <name evidence="1" type="ordered locus">MTH_1845</name>
</gene>
<name>O27873_METTH</name>
<dbReference type="KEGG" id="mth:MTH_1845"/>
<dbReference type="HOGENOM" id="CLU_3245427_0_0_2"/>
<dbReference type="GeneID" id="79382252"/>
<dbReference type="PaxDb" id="187420-MTH_1845"/>
<dbReference type="PIR" id="G69113">
    <property type="entry name" value="G69113"/>
</dbReference>
<dbReference type="InParanoid" id="O27873"/>
<accession>O27873</accession>
<organism evidence="1 2">
    <name type="scientific">Methanothermobacter thermautotrophicus (strain ATCC 29096 / DSM 1053 / JCM 10044 / NBRC 100330 / Delta H)</name>
    <name type="common">Methanobacterium thermoautotrophicum</name>
    <dbReference type="NCBI Taxonomy" id="187420"/>
    <lineage>
        <taxon>Archaea</taxon>
        <taxon>Methanobacteriati</taxon>
        <taxon>Methanobacteriota</taxon>
        <taxon>Methanomada group</taxon>
        <taxon>Methanobacteria</taxon>
        <taxon>Methanobacteriales</taxon>
        <taxon>Methanobacteriaceae</taxon>
        <taxon>Methanothermobacter</taxon>
    </lineage>
</organism>
<dbReference type="EMBL" id="AE000666">
    <property type="protein sequence ID" value="AAB86311.1"/>
    <property type="molecule type" value="Genomic_DNA"/>
</dbReference>